<feature type="compositionally biased region" description="Pro residues" evidence="1">
    <location>
        <begin position="37"/>
        <end position="63"/>
    </location>
</feature>
<evidence type="ECO:0000313" key="2">
    <source>
        <dbReference type="EMBL" id="QOV05721.1"/>
    </source>
</evidence>
<organism evidence="2">
    <name type="scientific">feces metagenome</name>
    <dbReference type="NCBI Taxonomy" id="1861841"/>
    <lineage>
        <taxon>unclassified sequences</taxon>
        <taxon>metagenomes</taxon>
        <taxon>organismal metagenomes</taxon>
    </lineage>
</organism>
<dbReference type="EMBL" id="MT993629">
    <property type="protein sequence ID" value="QOV05721.1"/>
    <property type="molecule type" value="Genomic_DNA"/>
</dbReference>
<proteinExistence type="predicted"/>
<reference evidence="2" key="1">
    <citation type="submission" date="2020-09" db="EMBL/GenBank/DDBJ databases">
        <authorList>
            <person name="Eze J.U."/>
            <person name="Rahube T.O."/>
        </authorList>
    </citation>
    <scope>NUCLEOTIDE SEQUENCE</scope>
</reference>
<evidence type="ECO:0000256" key="1">
    <source>
        <dbReference type="SAM" id="MobiDB-lite"/>
    </source>
</evidence>
<feature type="region of interest" description="Disordered" evidence="1">
    <location>
        <begin position="238"/>
        <end position="268"/>
    </location>
</feature>
<protein>
    <submittedName>
        <fullName evidence="2">Tail protein</fullName>
    </submittedName>
</protein>
<accession>A0A7M2QP90</accession>
<name>A0A7M2QP90_9ZZZZ</name>
<feature type="region of interest" description="Disordered" evidence="1">
    <location>
        <begin position="22"/>
        <end position="69"/>
    </location>
</feature>
<feature type="compositionally biased region" description="Basic residues" evidence="1">
    <location>
        <begin position="254"/>
        <end position="268"/>
    </location>
</feature>
<dbReference type="AlphaFoldDB" id="A0A7M2QP90"/>
<sequence>MKKNFFESGAFLGNGLTRFAMSQDPIQLMESTRTPATPTPEPTPEPPPAPAPTPEPTPAPEPTDPLLESRGGKLSIEQVHQLILEAANRSAAQNDLSNAADAVFAWADGGVLTYDELDGYAQAIAGISDEDDEVTDEQEDAYNVAWANIANFLAACGVDDELIEALADDEDDDAASEVGAALAGLDAEDRDELEAAFVVAGSSDDMLTEAFKKVVRNGEVKLIKKRLRKKRLTAAQKSALKKARRKANTGAAKLARKKSMKLRRKRLG</sequence>